<feature type="domain" description="Thioredoxin-like fold" evidence="1">
    <location>
        <begin position="26"/>
        <end position="100"/>
    </location>
</feature>
<dbReference type="Proteomes" id="UP000001803">
    <property type="component" value="Chromosome"/>
</dbReference>
<dbReference type="InterPro" id="IPR036249">
    <property type="entry name" value="Thioredoxin-like_sf"/>
</dbReference>
<sequence length="103" mass="11358">MFFNNNKKSQCSCGGSCQTSSEENARIKILGTGCNNCRKLKENTLKALKDMGLNLTVGHVYDIEKIASYGVISTPSLVLDENVLSYGKVLNKDEIIELLKDKL</sequence>
<dbReference type="NCBIfam" id="TIGR00412">
    <property type="entry name" value="redox_disulf_2"/>
    <property type="match status" value="1"/>
</dbReference>
<evidence type="ECO:0000259" key="1">
    <source>
        <dbReference type="Pfam" id="PF13192"/>
    </source>
</evidence>
<dbReference type="PANTHER" id="PTHR36450">
    <property type="entry name" value="THIOREDOXIN"/>
    <property type="match status" value="1"/>
</dbReference>
<gene>
    <name evidence="2" type="ordered locus">BHWA1_02249</name>
</gene>
<dbReference type="GeneID" id="63963403"/>
<protein>
    <recommendedName>
        <fullName evidence="1">Thioredoxin-like fold domain-containing protein</fullName>
    </recommendedName>
</protein>
<name>A0A3B6VA82_BRAHW</name>
<dbReference type="Pfam" id="PF13192">
    <property type="entry name" value="Thioredoxin_3"/>
    <property type="match status" value="1"/>
</dbReference>
<dbReference type="Gene3D" id="3.40.30.10">
    <property type="entry name" value="Glutaredoxin"/>
    <property type="match status" value="1"/>
</dbReference>
<evidence type="ECO:0000313" key="2">
    <source>
        <dbReference type="EMBL" id="ACN84705.1"/>
    </source>
</evidence>
<organism evidence="2 3">
    <name type="scientific">Brachyspira hyodysenteriae (strain ATCC 49526 / WA1)</name>
    <dbReference type="NCBI Taxonomy" id="565034"/>
    <lineage>
        <taxon>Bacteria</taxon>
        <taxon>Pseudomonadati</taxon>
        <taxon>Spirochaetota</taxon>
        <taxon>Spirochaetia</taxon>
        <taxon>Brachyspirales</taxon>
        <taxon>Brachyspiraceae</taxon>
        <taxon>Brachyspira</taxon>
    </lineage>
</organism>
<keyword evidence="3" id="KW-1185">Reference proteome</keyword>
<accession>A0A3B6VA82</accession>
<reference evidence="2 3" key="1">
    <citation type="journal article" date="2009" name="PLoS ONE">
        <title>Genome sequence of the pathogenic intestinal spirochete Brachyspira hyodysenteriae reveals adaptations to its lifestyle in the porcine large intestine.</title>
        <authorList>
            <person name="Bellgard M.I."/>
            <person name="Wanchanthuek P."/>
            <person name="La T."/>
            <person name="Ryan K."/>
            <person name="Moolhuijzen P."/>
            <person name="Albertyn Z."/>
            <person name="Shaban B."/>
            <person name="Motro Y."/>
            <person name="Dunn D.S."/>
            <person name="Schibeci D."/>
            <person name="Hunter A."/>
            <person name="Barrero R."/>
            <person name="Phillips N.D."/>
            <person name="Hampson D.J."/>
        </authorList>
    </citation>
    <scope>NUCLEOTIDE SEQUENCE [LARGE SCALE GENOMIC DNA]</scope>
    <source>
        <strain evidence="3">ATCC 49526 / WA1</strain>
    </source>
</reference>
<evidence type="ECO:0000313" key="3">
    <source>
        <dbReference type="Proteomes" id="UP000001803"/>
    </source>
</evidence>
<dbReference type="EMBL" id="CP001357">
    <property type="protein sequence ID" value="ACN84705.1"/>
    <property type="molecule type" value="Genomic_DNA"/>
</dbReference>
<dbReference type="PANTHER" id="PTHR36450:SF1">
    <property type="entry name" value="THIOREDOXIN"/>
    <property type="match status" value="1"/>
</dbReference>
<dbReference type="InterPro" id="IPR005243">
    <property type="entry name" value="THIRX-like_proc"/>
</dbReference>
<dbReference type="RefSeq" id="WP_012671737.1">
    <property type="nucleotide sequence ID" value="NC_012225.1"/>
</dbReference>
<dbReference type="InterPro" id="IPR012336">
    <property type="entry name" value="Thioredoxin-like_fold"/>
</dbReference>
<proteinExistence type="predicted"/>
<dbReference type="STRING" id="565034.BHWA1_02249"/>
<dbReference type="KEGG" id="bhy:BHWA1_02249"/>
<dbReference type="AlphaFoldDB" id="A0A3B6VA82"/>
<dbReference type="SUPFAM" id="SSF52833">
    <property type="entry name" value="Thioredoxin-like"/>
    <property type="match status" value="1"/>
</dbReference>